<keyword evidence="3" id="KW-1185">Reference proteome</keyword>
<feature type="transmembrane region" description="Helical" evidence="1">
    <location>
        <begin position="109"/>
        <end position="128"/>
    </location>
</feature>
<keyword evidence="1 2" id="KW-0812">Transmembrane</keyword>
<dbReference type="Proteomes" id="UP000184609">
    <property type="component" value="Unassembled WGS sequence"/>
</dbReference>
<feature type="transmembrane region" description="Helical" evidence="1">
    <location>
        <begin position="16"/>
        <end position="36"/>
    </location>
</feature>
<feature type="transmembrane region" description="Helical" evidence="1">
    <location>
        <begin position="66"/>
        <end position="83"/>
    </location>
</feature>
<dbReference type="STRING" id="1073327.SAMN04488108_3800"/>
<keyword evidence="1" id="KW-1133">Transmembrane helix</keyword>
<protein>
    <submittedName>
        <fullName evidence="2">Transmembrane family 220, helix</fullName>
    </submittedName>
</protein>
<dbReference type="PANTHER" id="PTHR34262:SF1">
    <property type="entry name" value="TRANSMEMBRANE PROTEIN 220"/>
    <property type="match status" value="1"/>
</dbReference>
<evidence type="ECO:0000313" key="2">
    <source>
        <dbReference type="EMBL" id="SHO65008.1"/>
    </source>
</evidence>
<keyword evidence="1" id="KW-0472">Membrane</keyword>
<evidence type="ECO:0000313" key="3">
    <source>
        <dbReference type="Proteomes" id="UP000184609"/>
    </source>
</evidence>
<dbReference type="EMBL" id="FRXN01000006">
    <property type="protein sequence ID" value="SHO65008.1"/>
    <property type="molecule type" value="Genomic_DNA"/>
</dbReference>
<dbReference type="PANTHER" id="PTHR34262">
    <property type="entry name" value="TRANSMEMBRANE PROTEIN 220"/>
    <property type="match status" value="1"/>
</dbReference>
<gene>
    <name evidence="2" type="ORF">SAMN04488108_3800</name>
</gene>
<feature type="transmembrane region" description="Helical" evidence="1">
    <location>
        <begin position="42"/>
        <end position="59"/>
    </location>
</feature>
<name>A0A1M7ZJE4_9BACT</name>
<evidence type="ECO:0000256" key="1">
    <source>
        <dbReference type="SAM" id="Phobius"/>
    </source>
</evidence>
<organism evidence="2 3">
    <name type="scientific">Algoriphagus zhangzhouensis</name>
    <dbReference type="NCBI Taxonomy" id="1073327"/>
    <lineage>
        <taxon>Bacteria</taxon>
        <taxon>Pseudomonadati</taxon>
        <taxon>Bacteroidota</taxon>
        <taxon>Cytophagia</taxon>
        <taxon>Cytophagales</taxon>
        <taxon>Cyclobacteriaceae</taxon>
        <taxon>Algoriphagus</taxon>
    </lineage>
</organism>
<proteinExistence type="predicted"/>
<sequence length="135" mass="15315">MRAVLQLLNHNSSMKFLKIFYGVFALIFALFAYWQFNDPDPELWVPIYGVAIIFCLLAVRGIFPKFPLTLVVIACLAGSLFYWPESVGGWISQEIEQGDLTMKTHEMEIGRESFGLLIIALSMVPALIKSWRNVA</sequence>
<reference evidence="3" key="1">
    <citation type="submission" date="2016-12" db="EMBL/GenBank/DDBJ databases">
        <authorList>
            <person name="Varghese N."/>
            <person name="Submissions S."/>
        </authorList>
    </citation>
    <scope>NUCLEOTIDE SEQUENCE [LARGE SCALE GENOMIC DNA]</scope>
    <source>
        <strain evidence="3">DSM 25035</strain>
    </source>
</reference>
<accession>A0A1M7ZJE4</accession>
<dbReference type="InterPro" id="IPR029377">
    <property type="entry name" value="TMEM220"/>
</dbReference>
<dbReference type="Pfam" id="PF15071">
    <property type="entry name" value="TMEM220"/>
    <property type="match status" value="1"/>
</dbReference>
<dbReference type="AlphaFoldDB" id="A0A1M7ZJE4"/>